<dbReference type="Proteomes" id="UP000663823">
    <property type="component" value="Unassembled WGS sequence"/>
</dbReference>
<accession>A0A820G500</accession>
<comment type="caution">
    <text evidence="1">The sequence shown here is derived from an EMBL/GenBank/DDBJ whole genome shotgun (WGS) entry which is preliminary data.</text>
</comment>
<evidence type="ECO:0000313" key="2">
    <source>
        <dbReference type="Proteomes" id="UP000663823"/>
    </source>
</evidence>
<protein>
    <submittedName>
        <fullName evidence="1">Uncharacterized protein</fullName>
    </submittedName>
</protein>
<reference evidence="1" key="1">
    <citation type="submission" date="2021-02" db="EMBL/GenBank/DDBJ databases">
        <authorList>
            <person name="Nowell W R."/>
        </authorList>
    </citation>
    <scope>NUCLEOTIDE SEQUENCE</scope>
</reference>
<proteinExistence type="predicted"/>
<evidence type="ECO:0000313" key="1">
    <source>
        <dbReference type="EMBL" id="CAF4273925.1"/>
    </source>
</evidence>
<sequence length="70" mass="8169">FVDLRKTRKELKEKFKPIKTFINTNQVASNDDSQVILVDDKHIPVPEHEANLLYSQEYGISETPIFVHDE</sequence>
<organism evidence="1 2">
    <name type="scientific">Rotaria sordida</name>
    <dbReference type="NCBI Taxonomy" id="392033"/>
    <lineage>
        <taxon>Eukaryota</taxon>
        <taxon>Metazoa</taxon>
        <taxon>Spiralia</taxon>
        <taxon>Gnathifera</taxon>
        <taxon>Rotifera</taxon>
        <taxon>Eurotatoria</taxon>
        <taxon>Bdelloidea</taxon>
        <taxon>Philodinida</taxon>
        <taxon>Philodinidae</taxon>
        <taxon>Rotaria</taxon>
    </lineage>
</organism>
<feature type="non-terminal residue" evidence="1">
    <location>
        <position position="1"/>
    </location>
</feature>
<dbReference type="EMBL" id="CAJOAX010038800">
    <property type="protein sequence ID" value="CAF4273925.1"/>
    <property type="molecule type" value="Genomic_DNA"/>
</dbReference>
<gene>
    <name evidence="1" type="ORF">OTI717_LOCUS41199</name>
</gene>
<dbReference type="AlphaFoldDB" id="A0A820G500"/>
<name>A0A820G500_9BILA</name>